<dbReference type="Proteomes" id="UP000187283">
    <property type="component" value="Unassembled WGS sequence"/>
</dbReference>
<gene>
    <name evidence="1" type="ORF">AYI70_g7377</name>
</gene>
<feature type="non-terminal residue" evidence="1">
    <location>
        <position position="177"/>
    </location>
</feature>
<protein>
    <submittedName>
        <fullName evidence="1">Uncharacterized protein</fullName>
    </submittedName>
</protein>
<evidence type="ECO:0000313" key="1">
    <source>
        <dbReference type="EMBL" id="OMJ15294.1"/>
    </source>
</evidence>
<accession>A0A1R1XKZ7</accession>
<reference evidence="1 2" key="1">
    <citation type="submission" date="2017-01" db="EMBL/GenBank/DDBJ databases">
        <authorList>
            <person name="Mah S.A."/>
            <person name="Swanson W.J."/>
            <person name="Moy G.W."/>
            <person name="Vacquier V.D."/>
        </authorList>
    </citation>
    <scope>NUCLEOTIDE SEQUENCE [LARGE SCALE GENOMIC DNA]</scope>
    <source>
        <strain evidence="1 2">GSMNP</strain>
    </source>
</reference>
<keyword evidence="2" id="KW-1185">Reference proteome</keyword>
<sequence>MEPSDNNFHSKQGPSWANVVKLRDKPPDTAKKSENKFVPVSLFKSITGSEPAKRKIACLGGTTLKLGISLRDIYQDTDEFVEEILIQFGEIQTCFEIDNRRKLLFLKFANKIDFEKAKKIELIYKEKKVEVFETTEYSEDFKTITIPSYNGLSVWEIAQKAHEELSKLGEVIDITAL</sequence>
<evidence type="ECO:0000313" key="2">
    <source>
        <dbReference type="Proteomes" id="UP000187283"/>
    </source>
</evidence>
<name>A0A1R1XKZ7_9FUNG</name>
<dbReference type="AlphaFoldDB" id="A0A1R1XKZ7"/>
<proteinExistence type="predicted"/>
<comment type="caution">
    <text evidence="1">The sequence shown here is derived from an EMBL/GenBank/DDBJ whole genome shotgun (WGS) entry which is preliminary data.</text>
</comment>
<organism evidence="1 2">
    <name type="scientific">Smittium culicis</name>
    <dbReference type="NCBI Taxonomy" id="133412"/>
    <lineage>
        <taxon>Eukaryota</taxon>
        <taxon>Fungi</taxon>
        <taxon>Fungi incertae sedis</taxon>
        <taxon>Zoopagomycota</taxon>
        <taxon>Kickxellomycotina</taxon>
        <taxon>Harpellomycetes</taxon>
        <taxon>Harpellales</taxon>
        <taxon>Legeriomycetaceae</taxon>
        <taxon>Smittium</taxon>
    </lineage>
</organism>
<dbReference type="EMBL" id="LSSN01002721">
    <property type="protein sequence ID" value="OMJ15294.1"/>
    <property type="molecule type" value="Genomic_DNA"/>
</dbReference>